<evidence type="ECO:0000259" key="5">
    <source>
        <dbReference type="SMART" id="SM00796"/>
    </source>
</evidence>
<keyword evidence="1" id="KW-0547">Nucleotide-binding</keyword>
<name>A0A2A9F0C4_9MICO</name>
<feature type="compositionally biased region" description="Gly residues" evidence="4">
    <location>
        <begin position="229"/>
        <end position="246"/>
    </location>
</feature>
<dbReference type="EMBL" id="PDJJ01000001">
    <property type="protein sequence ID" value="PFG44847.1"/>
    <property type="molecule type" value="Genomic_DNA"/>
</dbReference>
<feature type="region of interest" description="Disordered" evidence="4">
    <location>
        <begin position="211"/>
        <end position="247"/>
    </location>
</feature>
<dbReference type="Pfam" id="PF02626">
    <property type="entry name" value="CT_A_B"/>
    <property type="match status" value="1"/>
</dbReference>
<dbReference type="SUPFAM" id="SSF50891">
    <property type="entry name" value="Cyclophilin-like"/>
    <property type="match status" value="2"/>
</dbReference>
<evidence type="ECO:0000256" key="4">
    <source>
        <dbReference type="SAM" id="MobiDB-lite"/>
    </source>
</evidence>
<keyword evidence="8" id="KW-1185">Reference proteome</keyword>
<dbReference type="InterPro" id="IPR003778">
    <property type="entry name" value="CT_A_B"/>
</dbReference>
<reference evidence="7 8" key="1">
    <citation type="submission" date="2017-10" db="EMBL/GenBank/DDBJ databases">
        <title>Sequencing the genomes of 1000 actinobacteria strains.</title>
        <authorList>
            <person name="Klenk H.-P."/>
        </authorList>
    </citation>
    <scope>NUCLEOTIDE SEQUENCE [LARGE SCALE GENOMIC DNA]</scope>
    <source>
        <strain evidence="7 8">DSM 21863</strain>
    </source>
</reference>
<dbReference type="Proteomes" id="UP000224130">
    <property type="component" value="Unassembled WGS sequence"/>
</dbReference>
<evidence type="ECO:0000256" key="1">
    <source>
        <dbReference type="ARBA" id="ARBA00022741"/>
    </source>
</evidence>
<evidence type="ECO:0000313" key="8">
    <source>
        <dbReference type="Proteomes" id="UP000224130"/>
    </source>
</evidence>
<evidence type="ECO:0000313" key="7">
    <source>
        <dbReference type="EMBL" id="PFG44847.1"/>
    </source>
</evidence>
<sequence length="562" mass="56963">MRILAAGDDAVLVECASAAEAVSLHRSLTDRPVPGVGPTVPGARTLLVHHDPARHDRAALAALLAARRAADDAAARAAPGRVLEVPVVYDGEDLGDVAALLGTSVDEVVRRHAAATWTVAFMGFAPGFAYLTGSDPRLVVPRRDTPRTRVPAGSVALAGAYGGVYPREGPGGWQLVGWTGFPLWDLDREPPVAWAPGDQVRFRPVREVAVGPRSAPAPRGGAGRSADEGAGGTSGGMSRGTSGGGAAVEVVDPGVQALVQDAGRPGLADLGVGAAGAADPRSLRAAIRAVGGRPDDAALESHGGLRLRARGRVVVAVAGAAAPVKVRSADGEPRAVAPGRAVLLRDGDELAVGAVARGLSLHVAVRGGVAVPPVLGSRSTDLLGGIGPAPLVAGTVLPVGAAAGDAVALGDVGAPLTGDLPAPGDVVQLPVTLGPRDDWFTADALRLLLAQEWEVTALADRVGTRLHGAVPLERRPEAQGRELASEGVVTGGVQVPPSGQPVLFGPDHPLTGGYPVVAVVTSVGRRLLGQLPTGARLRFVAADRDQSVEEPADVDTRSRQDL</sequence>
<gene>
    <name evidence="7" type="ORF">ATJ88_3584</name>
</gene>
<keyword evidence="2" id="KW-0378">Hydrolase</keyword>
<comment type="caution">
    <text evidence="7">The sequence shown here is derived from an EMBL/GenBank/DDBJ whole genome shotgun (WGS) entry which is preliminary data.</text>
</comment>
<dbReference type="SUPFAM" id="SSF160467">
    <property type="entry name" value="PH0987 N-terminal domain-like"/>
    <property type="match status" value="1"/>
</dbReference>
<dbReference type="GO" id="GO:0005524">
    <property type="term" value="F:ATP binding"/>
    <property type="evidence" value="ECO:0007669"/>
    <property type="project" value="UniProtKB-KW"/>
</dbReference>
<dbReference type="InterPro" id="IPR010016">
    <property type="entry name" value="PxpB"/>
</dbReference>
<proteinExistence type="predicted"/>
<dbReference type="PANTHER" id="PTHR34698">
    <property type="entry name" value="5-OXOPROLINASE SUBUNIT B"/>
    <property type="match status" value="1"/>
</dbReference>
<dbReference type="SMART" id="SM00796">
    <property type="entry name" value="AHS1"/>
    <property type="match status" value="1"/>
</dbReference>
<evidence type="ECO:0000256" key="2">
    <source>
        <dbReference type="ARBA" id="ARBA00022801"/>
    </source>
</evidence>
<dbReference type="PANTHER" id="PTHR34698:SF2">
    <property type="entry name" value="5-OXOPROLINASE SUBUNIT B"/>
    <property type="match status" value="1"/>
</dbReference>
<evidence type="ECO:0000259" key="6">
    <source>
        <dbReference type="SMART" id="SM00797"/>
    </source>
</evidence>
<organism evidence="7 8">
    <name type="scientific">Isoptericola jiangsuensis</name>
    <dbReference type="NCBI Taxonomy" id="548579"/>
    <lineage>
        <taxon>Bacteria</taxon>
        <taxon>Bacillati</taxon>
        <taxon>Actinomycetota</taxon>
        <taxon>Actinomycetes</taxon>
        <taxon>Micrococcales</taxon>
        <taxon>Promicromonosporaceae</taxon>
        <taxon>Isoptericola</taxon>
    </lineage>
</organism>
<protein>
    <submittedName>
        <fullName evidence="7">KipI family sensor histidine kinase inhibitor</fullName>
    </submittedName>
</protein>
<accession>A0A2A9F0C4</accession>
<dbReference type="InterPro" id="IPR029000">
    <property type="entry name" value="Cyclophilin-like_dom_sf"/>
</dbReference>
<dbReference type="GO" id="GO:0016787">
    <property type="term" value="F:hydrolase activity"/>
    <property type="evidence" value="ECO:0007669"/>
    <property type="project" value="UniProtKB-KW"/>
</dbReference>
<feature type="domain" description="Carboxyltransferase" evidence="6">
    <location>
        <begin position="269"/>
        <end position="557"/>
    </location>
</feature>
<dbReference type="RefSeq" id="WP_098464994.1">
    <property type="nucleotide sequence ID" value="NZ_PDJJ01000001.1"/>
</dbReference>
<evidence type="ECO:0000256" key="3">
    <source>
        <dbReference type="ARBA" id="ARBA00022840"/>
    </source>
</evidence>
<feature type="domain" description="Carboxyltransferase" evidence="5">
    <location>
        <begin position="1"/>
        <end position="194"/>
    </location>
</feature>
<dbReference type="OrthoDB" id="9768696at2"/>
<dbReference type="Pfam" id="PF02682">
    <property type="entry name" value="CT_C_D"/>
    <property type="match status" value="1"/>
</dbReference>
<dbReference type="AlphaFoldDB" id="A0A2A9F0C4"/>
<dbReference type="Gene3D" id="3.30.1360.40">
    <property type="match status" value="1"/>
</dbReference>
<dbReference type="SMART" id="SM00797">
    <property type="entry name" value="AHS2"/>
    <property type="match status" value="1"/>
</dbReference>
<dbReference type="Gene3D" id="2.40.100.10">
    <property type="entry name" value="Cyclophilin-like"/>
    <property type="match status" value="2"/>
</dbReference>
<dbReference type="InterPro" id="IPR003833">
    <property type="entry name" value="CT_C_D"/>
</dbReference>
<keyword evidence="3" id="KW-0067">ATP-binding</keyword>
<feature type="region of interest" description="Disordered" evidence="4">
    <location>
        <begin position="542"/>
        <end position="562"/>
    </location>
</feature>